<dbReference type="SUPFAM" id="SSF46689">
    <property type="entry name" value="Homeodomain-like"/>
    <property type="match status" value="1"/>
</dbReference>
<proteinExistence type="predicted"/>
<reference evidence="2" key="1">
    <citation type="journal article" date="2019" name="Int. J. Syst. Evol. Microbiol.">
        <title>The Global Catalogue of Microorganisms (GCM) 10K type strain sequencing project: providing services to taxonomists for standard genome sequencing and annotation.</title>
        <authorList>
            <consortium name="The Broad Institute Genomics Platform"/>
            <consortium name="The Broad Institute Genome Sequencing Center for Infectious Disease"/>
            <person name="Wu L."/>
            <person name="Ma J."/>
        </authorList>
    </citation>
    <scope>NUCLEOTIDE SEQUENCE [LARGE SCALE GENOMIC DNA]</scope>
    <source>
        <strain evidence="2">JCM 18298</strain>
    </source>
</reference>
<evidence type="ECO:0000313" key="1">
    <source>
        <dbReference type="EMBL" id="GAA5065050.1"/>
    </source>
</evidence>
<comment type="caution">
    <text evidence="1">The sequence shown here is derived from an EMBL/GenBank/DDBJ whole genome shotgun (WGS) entry which is preliminary data.</text>
</comment>
<sequence>MSCGPGSSPWLLMGVIARRFDISRQPVINWRSRYLAHGINGLPDEHRSGRPRPLDRDKMITITVATPPRKYVVTHWSSRLLADRSGVAHGAVSNDQPCEAAGLISLGAVFGEVSLSPGTE</sequence>
<keyword evidence="2" id="KW-1185">Reference proteome</keyword>
<gene>
    <name evidence="1" type="ORF">GCM10023318_51690</name>
</gene>
<dbReference type="EMBL" id="BAABJM010000006">
    <property type="protein sequence ID" value="GAA5065050.1"/>
    <property type="molecule type" value="Genomic_DNA"/>
</dbReference>
<evidence type="ECO:0008006" key="3">
    <source>
        <dbReference type="Google" id="ProtNLM"/>
    </source>
</evidence>
<dbReference type="Proteomes" id="UP001500603">
    <property type="component" value="Unassembled WGS sequence"/>
</dbReference>
<dbReference type="Pfam" id="PF13565">
    <property type="entry name" value="HTH_32"/>
    <property type="match status" value="1"/>
</dbReference>
<name>A0ABP9KW84_9NOCA</name>
<protein>
    <recommendedName>
        <fullName evidence="3">Helix-turn-helix domain-containing protein</fullName>
    </recommendedName>
</protein>
<organism evidence="1 2">
    <name type="scientific">Nocardia callitridis</name>
    <dbReference type="NCBI Taxonomy" id="648753"/>
    <lineage>
        <taxon>Bacteria</taxon>
        <taxon>Bacillati</taxon>
        <taxon>Actinomycetota</taxon>
        <taxon>Actinomycetes</taxon>
        <taxon>Mycobacteriales</taxon>
        <taxon>Nocardiaceae</taxon>
        <taxon>Nocardia</taxon>
    </lineage>
</organism>
<accession>A0ABP9KW84</accession>
<dbReference type="InterPro" id="IPR009057">
    <property type="entry name" value="Homeodomain-like_sf"/>
</dbReference>
<evidence type="ECO:0000313" key="2">
    <source>
        <dbReference type="Proteomes" id="UP001500603"/>
    </source>
</evidence>